<reference evidence="2 3" key="1">
    <citation type="journal article" date="2010" name="J. Bacteriol.">
        <title>Genome sequence of the oligotrophic marine Gammaproteobacterium HTCC2143, isolated from the Oregon Coast.</title>
        <authorList>
            <person name="Oh H.M."/>
            <person name="Kang I."/>
            <person name="Ferriera S."/>
            <person name="Giovannoni S.J."/>
            <person name="Cho J.C."/>
        </authorList>
    </citation>
    <scope>NUCLEOTIDE SEQUENCE [LARGE SCALE GENOMIC DNA]</scope>
    <source>
        <strain evidence="2 3">HTCC2143</strain>
    </source>
</reference>
<dbReference type="EMBL" id="AAVT01000001">
    <property type="protein sequence ID" value="EAW32949.1"/>
    <property type="molecule type" value="Genomic_DNA"/>
</dbReference>
<evidence type="ECO:0000256" key="1">
    <source>
        <dbReference type="SAM" id="MobiDB-lite"/>
    </source>
</evidence>
<protein>
    <submittedName>
        <fullName evidence="2">Uncharacterized protein</fullName>
    </submittedName>
</protein>
<name>A0Y9Z5_9GAMM</name>
<feature type="region of interest" description="Disordered" evidence="1">
    <location>
        <begin position="62"/>
        <end position="83"/>
    </location>
</feature>
<keyword evidence="3" id="KW-1185">Reference proteome</keyword>
<sequence>MFSDRRDSRRGRRKNDLPSPAGLDRRVDSRRTGQFHSGDWWLKVDYADEFVSEKAFAEELKQIKAGKKPLSRRQKPPRTETQE</sequence>
<feature type="region of interest" description="Disordered" evidence="1">
    <location>
        <begin position="1"/>
        <end position="33"/>
    </location>
</feature>
<dbReference type="Proteomes" id="UP000004931">
    <property type="component" value="Unassembled WGS sequence"/>
</dbReference>
<evidence type="ECO:0000313" key="2">
    <source>
        <dbReference type="EMBL" id="EAW32949.1"/>
    </source>
</evidence>
<dbReference type="eggNOG" id="ENOG502ZU7B">
    <property type="taxonomic scope" value="Bacteria"/>
</dbReference>
<gene>
    <name evidence="2" type="ORF">GP2143_16876</name>
</gene>
<evidence type="ECO:0000313" key="3">
    <source>
        <dbReference type="Proteomes" id="UP000004931"/>
    </source>
</evidence>
<organism evidence="2 3">
    <name type="scientific">marine gamma proteobacterium HTCC2143</name>
    <dbReference type="NCBI Taxonomy" id="247633"/>
    <lineage>
        <taxon>Bacteria</taxon>
        <taxon>Pseudomonadati</taxon>
        <taxon>Pseudomonadota</taxon>
        <taxon>Gammaproteobacteria</taxon>
        <taxon>Cellvibrionales</taxon>
        <taxon>Spongiibacteraceae</taxon>
        <taxon>BD1-7 clade</taxon>
    </lineage>
</organism>
<dbReference type="AlphaFoldDB" id="A0Y9Z5"/>
<feature type="compositionally biased region" description="Basic residues" evidence="1">
    <location>
        <begin position="64"/>
        <end position="76"/>
    </location>
</feature>
<comment type="caution">
    <text evidence="2">The sequence shown here is derived from an EMBL/GenBank/DDBJ whole genome shotgun (WGS) entry which is preliminary data.</text>
</comment>
<proteinExistence type="predicted"/>
<accession>A0Y9Z5</accession>